<comment type="caution">
    <text evidence="1">The sequence shown here is derived from an EMBL/GenBank/DDBJ whole genome shotgun (WGS) entry which is preliminary data.</text>
</comment>
<name>A0ABR3GH22_9PEZI</name>
<dbReference type="Proteomes" id="UP001447188">
    <property type="component" value="Unassembled WGS sequence"/>
</dbReference>
<organism evidence="1 2">
    <name type="scientific">Discina gigas</name>
    <dbReference type="NCBI Taxonomy" id="1032678"/>
    <lineage>
        <taxon>Eukaryota</taxon>
        <taxon>Fungi</taxon>
        <taxon>Dikarya</taxon>
        <taxon>Ascomycota</taxon>
        <taxon>Pezizomycotina</taxon>
        <taxon>Pezizomycetes</taxon>
        <taxon>Pezizales</taxon>
        <taxon>Discinaceae</taxon>
        <taxon>Discina</taxon>
    </lineage>
</organism>
<proteinExistence type="predicted"/>
<keyword evidence="2" id="KW-1185">Reference proteome</keyword>
<sequence length="80" mass="8515">MSCFGFREARRLERERQREHELEMLKAARPTAGENVVTGIKWVFGSVAAIILLPPVIIGAGAVATLDAAVAGAQALGVKK</sequence>
<gene>
    <name evidence="1" type="ORF">Q9L58_005868</name>
</gene>
<evidence type="ECO:0000313" key="2">
    <source>
        <dbReference type="Proteomes" id="UP001447188"/>
    </source>
</evidence>
<evidence type="ECO:0000313" key="1">
    <source>
        <dbReference type="EMBL" id="KAL0635222.1"/>
    </source>
</evidence>
<dbReference type="EMBL" id="JBBBZM010000075">
    <property type="protein sequence ID" value="KAL0635222.1"/>
    <property type="molecule type" value="Genomic_DNA"/>
</dbReference>
<reference evidence="1 2" key="1">
    <citation type="submission" date="2024-02" db="EMBL/GenBank/DDBJ databases">
        <title>Discinaceae phylogenomics.</title>
        <authorList>
            <person name="Dirks A.C."/>
            <person name="James T.Y."/>
        </authorList>
    </citation>
    <scope>NUCLEOTIDE SEQUENCE [LARGE SCALE GENOMIC DNA]</scope>
    <source>
        <strain evidence="1 2">ACD0624</strain>
    </source>
</reference>
<protein>
    <submittedName>
        <fullName evidence="1">Uncharacterized protein</fullName>
    </submittedName>
</protein>
<accession>A0ABR3GH22</accession>